<dbReference type="SUPFAM" id="SSF53474">
    <property type="entry name" value="alpha/beta-Hydrolases"/>
    <property type="match status" value="1"/>
</dbReference>
<keyword evidence="1 4" id="KW-0378">Hydrolase</keyword>
<evidence type="ECO:0000256" key="1">
    <source>
        <dbReference type="ARBA" id="ARBA00022801"/>
    </source>
</evidence>
<dbReference type="GO" id="GO:0016787">
    <property type="term" value="F:hydrolase activity"/>
    <property type="evidence" value="ECO:0007669"/>
    <property type="project" value="UniProtKB-KW"/>
</dbReference>
<dbReference type="Pfam" id="PF20434">
    <property type="entry name" value="BD-FAE"/>
    <property type="match status" value="1"/>
</dbReference>
<protein>
    <submittedName>
        <fullName evidence="4">Alpha/beta fold hydrolase</fullName>
    </submittedName>
</protein>
<dbReference type="Gene3D" id="3.40.50.1820">
    <property type="entry name" value="alpha/beta hydrolase"/>
    <property type="match status" value="1"/>
</dbReference>
<dbReference type="InterPro" id="IPR006311">
    <property type="entry name" value="TAT_signal"/>
</dbReference>
<comment type="caution">
    <text evidence="4">The sequence shown here is derived from an EMBL/GenBank/DDBJ whole genome shotgun (WGS) entry which is preliminary data.</text>
</comment>
<reference evidence="5" key="1">
    <citation type="journal article" date="2019" name="Int. J. Syst. Evol. Microbiol.">
        <title>The Global Catalogue of Microorganisms (GCM) 10K type strain sequencing project: providing services to taxonomists for standard genome sequencing and annotation.</title>
        <authorList>
            <consortium name="The Broad Institute Genomics Platform"/>
            <consortium name="The Broad Institute Genome Sequencing Center for Infectious Disease"/>
            <person name="Wu L."/>
            <person name="Ma J."/>
        </authorList>
    </citation>
    <scope>NUCLEOTIDE SEQUENCE [LARGE SCALE GENOMIC DNA]</scope>
    <source>
        <strain evidence="5">JCM 14718</strain>
    </source>
</reference>
<dbReference type="EMBL" id="BAAANY010000020">
    <property type="protein sequence ID" value="GAA1697031.1"/>
    <property type="molecule type" value="Genomic_DNA"/>
</dbReference>
<evidence type="ECO:0000259" key="3">
    <source>
        <dbReference type="Pfam" id="PF20434"/>
    </source>
</evidence>
<keyword evidence="5" id="KW-1185">Reference proteome</keyword>
<dbReference type="InterPro" id="IPR049492">
    <property type="entry name" value="BD-FAE-like_dom"/>
</dbReference>
<dbReference type="PROSITE" id="PS51318">
    <property type="entry name" value="TAT"/>
    <property type="match status" value="1"/>
</dbReference>
<gene>
    <name evidence="4" type="ORF">GCM10009765_52940</name>
</gene>
<dbReference type="PANTHER" id="PTHR48081">
    <property type="entry name" value="AB HYDROLASE SUPERFAMILY PROTEIN C4A8.06C"/>
    <property type="match status" value="1"/>
</dbReference>
<keyword evidence="2" id="KW-0732">Signal</keyword>
<evidence type="ECO:0000256" key="2">
    <source>
        <dbReference type="SAM" id="SignalP"/>
    </source>
</evidence>
<dbReference type="Proteomes" id="UP001500618">
    <property type="component" value="Unassembled WGS sequence"/>
</dbReference>
<dbReference type="InterPro" id="IPR050300">
    <property type="entry name" value="GDXG_lipolytic_enzyme"/>
</dbReference>
<evidence type="ECO:0000313" key="5">
    <source>
        <dbReference type="Proteomes" id="UP001500618"/>
    </source>
</evidence>
<evidence type="ECO:0000313" key="4">
    <source>
        <dbReference type="EMBL" id="GAA1697031.1"/>
    </source>
</evidence>
<sequence length="293" mass="30408">MRMTRRSALRSFLSAALLAPTAGCTVASATRSPGVPTAVPLRYGPDPSQVLDLHLPAGTSRSLPVVVVIHGGYWSDAYGKDLGDPLAVDLANRGYAAVNIEYRRLGSGGGWPATLTDVAAAIDSLDTVVRPAAHDRLDLTRVVALGHSAGGQLAVWAAARPGFPSSAPGSGPKVRLRAAISQAGVVDLITGAHQQLGGGAVQALLGGSPEAVPERYTLASPSERIPVGVPISLVHGDIDSIVPIEQSERYAAKAQAAGDKVTFVKVSDADHFAMINPKTPAWQRCVEQLGRLI</sequence>
<dbReference type="InterPro" id="IPR029058">
    <property type="entry name" value="AB_hydrolase_fold"/>
</dbReference>
<feature type="domain" description="BD-FAE-like" evidence="3">
    <location>
        <begin position="51"/>
        <end position="252"/>
    </location>
</feature>
<name>A0ABP4U1G8_9ACTN</name>
<feature type="signal peptide" evidence="2">
    <location>
        <begin position="1"/>
        <end position="29"/>
    </location>
</feature>
<feature type="chain" id="PRO_5047318702" evidence="2">
    <location>
        <begin position="30"/>
        <end position="293"/>
    </location>
</feature>
<organism evidence="4 5">
    <name type="scientific">Fodinicola feengrottensis</name>
    <dbReference type="NCBI Taxonomy" id="435914"/>
    <lineage>
        <taxon>Bacteria</taxon>
        <taxon>Bacillati</taxon>
        <taxon>Actinomycetota</taxon>
        <taxon>Actinomycetes</taxon>
        <taxon>Mycobacteriales</taxon>
        <taxon>Fodinicola</taxon>
    </lineage>
</organism>
<proteinExistence type="predicted"/>
<accession>A0ABP4U1G8</accession>